<keyword evidence="2" id="KW-1015">Disulfide bond</keyword>
<gene>
    <name evidence="4" type="primary">CRELD1</name>
    <name evidence="4" type="ORF">CEXT_451441</name>
</gene>
<dbReference type="EMBL" id="BPLR01018869">
    <property type="protein sequence ID" value="GIZ02848.1"/>
    <property type="molecule type" value="Genomic_DNA"/>
</dbReference>
<proteinExistence type="inferred from homology"/>
<dbReference type="InterPro" id="IPR002049">
    <property type="entry name" value="LE_dom"/>
</dbReference>
<organism evidence="4 5">
    <name type="scientific">Caerostris extrusa</name>
    <name type="common">Bark spider</name>
    <name type="synonym">Caerostris bankana</name>
    <dbReference type="NCBI Taxonomy" id="172846"/>
    <lineage>
        <taxon>Eukaryota</taxon>
        <taxon>Metazoa</taxon>
        <taxon>Ecdysozoa</taxon>
        <taxon>Arthropoda</taxon>
        <taxon>Chelicerata</taxon>
        <taxon>Arachnida</taxon>
        <taxon>Araneae</taxon>
        <taxon>Araneomorphae</taxon>
        <taxon>Entelegynae</taxon>
        <taxon>Araneoidea</taxon>
        <taxon>Araneidae</taxon>
        <taxon>Caerostris</taxon>
    </lineage>
</organism>
<dbReference type="PROSITE" id="PS00022">
    <property type="entry name" value="EGF_1"/>
    <property type="match status" value="1"/>
</dbReference>
<dbReference type="AlphaFoldDB" id="A0AAV4Y683"/>
<reference evidence="4 5" key="1">
    <citation type="submission" date="2021-06" db="EMBL/GenBank/DDBJ databases">
        <title>Caerostris extrusa draft genome.</title>
        <authorList>
            <person name="Kono N."/>
            <person name="Arakawa K."/>
        </authorList>
    </citation>
    <scope>NUCLEOTIDE SEQUENCE [LARGE SCALE GENOMIC DNA]</scope>
</reference>
<name>A0AAV4Y683_CAEEX</name>
<dbReference type="GO" id="GO:0016853">
    <property type="term" value="F:isomerase activity"/>
    <property type="evidence" value="ECO:0007669"/>
    <property type="project" value="UniProtKB-KW"/>
</dbReference>
<accession>A0AAV4Y683</accession>
<feature type="disulfide bond" evidence="2">
    <location>
        <begin position="151"/>
        <end position="160"/>
    </location>
</feature>
<dbReference type="SUPFAM" id="SSF57184">
    <property type="entry name" value="Growth factor receptor domain"/>
    <property type="match status" value="1"/>
</dbReference>
<dbReference type="Pfam" id="PF11938">
    <property type="entry name" value="DUF3456"/>
    <property type="match status" value="1"/>
</dbReference>
<evidence type="ECO:0000313" key="5">
    <source>
        <dbReference type="Proteomes" id="UP001054945"/>
    </source>
</evidence>
<protein>
    <submittedName>
        <fullName evidence="4">Protein disulfide isomerase CRELD1</fullName>
    </submittedName>
</protein>
<keyword evidence="2" id="KW-0245">EGF-like domain</keyword>
<sequence>MPLKEESVSPCNSCKNLAKSFLKAVDETTRRSFEGGDADWEKQKLGNYENSEVRFIEIQEKLCNDVTTGKDQCYNLAELYEEELEDWFYEKRAQKQDLFQFLCINQVKLCCPDNTYGPDCIPCPGGVKEPCGGHGKCKNGGTRQKPATCICDIGYTGKLCDKCKHGFYEDANGTSFSCKKCDKACKDHCRGPGPKNCEVCSDGYYFLQNEGCIIEDDSNNLTEGLSQRAEDLKIGLDNVITAATQAVHPEL</sequence>
<comment type="caution">
    <text evidence="2">Lacks conserved residue(s) required for the propagation of feature annotation.</text>
</comment>
<dbReference type="PROSITE" id="PS50026">
    <property type="entry name" value="EGF_3"/>
    <property type="match status" value="1"/>
</dbReference>
<dbReference type="InterPro" id="IPR009030">
    <property type="entry name" value="Growth_fac_rcpt_cys_sf"/>
</dbReference>
<evidence type="ECO:0000259" key="3">
    <source>
        <dbReference type="PROSITE" id="PS50026"/>
    </source>
</evidence>
<comment type="caution">
    <text evidence="4">The sequence shown here is derived from an EMBL/GenBank/DDBJ whole genome shotgun (WGS) entry which is preliminary data.</text>
</comment>
<evidence type="ECO:0000256" key="1">
    <source>
        <dbReference type="ARBA" id="ARBA00005897"/>
    </source>
</evidence>
<evidence type="ECO:0000256" key="2">
    <source>
        <dbReference type="PROSITE-ProRule" id="PRU00076"/>
    </source>
</evidence>
<dbReference type="InterPro" id="IPR021852">
    <property type="entry name" value="DUF3456"/>
</dbReference>
<dbReference type="InterPro" id="IPR000742">
    <property type="entry name" value="EGF"/>
</dbReference>
<comment type="similarity">
    <text evidence="1">Belongs to the CRELD family.</text>
</comment>
<dbReference type="Gene3D" id="2.10.25.10">
    <property type="entry name" value="Laminin"/>
    <property type="match status" value="1"/>
</dbReference>
<keyword evidence="4" id="KW-0413">Isomerase</keyword>
<feature type="domain" description="EGF-like" evidence="3">
    <location>
        <begin position="119"/>
        <end position="161"/>
    </location>
</feature>
<evidence type="ECO:0000313" key="4">
    <source>
        <dbReference type="EMBL" id="GIZ02848.1"/>
    </source>
</evidence>
<keyword evidence="5" id="KW-1185">Reference proteome</keyword>
<dbReference type="PROSITE" id="PS01248">
    <property type="entry name" value="EGF_LAM_1"/>
    <property type="match status" value="1"/>
</dbReference>
<dbReference type="Proteomes" id="UP001054945">
    <property type="component" value="Unassembled WGS sequence"/>
</dbReference>